<sequence>MSKFIKAIFVLASFFSFSVLAEISIIVHPSNAASVSSDDVSRIFLGKKKSFSDGNTVVPINLKEGSDTRETFNSTVLNKNSSQLKAYWSKLVFTGKGAPPKEVASAAEMLKLIANNPNMIGYLDSSAVDASVKVVAKY</sequence>
<organism evidence="2 3">
    <name type="scientific">Catenovulum maritimum</name>
    <dbReference type="NCBI Taxonomy" id="1513271"/>
    <lineage>
        <taxon>Bacteria</taxon>
        <taxon>Pseudomonadati</taxon>
        <taxon>Pseudomonadota</taxon>
        <taxon>Gammaproteobacteria</taxon>
        <taxon>Alteromonadales</taxon>
        <taxon>Alteromonadaceae</taxon>
        <taxon>Catenovulum</taxon>
    </lineage>
</organism>
<dbReference type="SUPFAM" id="SSF53850">
    <property type="entry name" value="Periplasmic binding protein-like II"/>
    <property type="match status" value="1"/>
</dbReference>
<dbReference type="Proteomes" id="UP000037600">
    <property type="component" value="Unassembled WGS sequence"/>
</dbReference>
<accession>A0A0J8GS23</accession>
<evidence type="ECO:0000313" key="3">
    <source>
        <dbReference type="Proteomes" id="UP000037600"/>
    </source>
</evidence>
<dbReference type="OrthoDB" id="5368544at2"/>
<evidence type="ECO:0000313" key="2">
    <source>
        <dbReference type="EMBL" id="KMT64104.1"/>
    </source>
</evidence>
<protein>
    <submittedName>
        <fullName evidence="2">Phosphate ABC transporter substrate-binding protein</fullName>
    </submittedName>
</protein>
<dbReference type="STRING" id="1513271.XM47_16100"/>
<dbReference type="Gene3D" id="3.40.190.10">
    <property type="entry name" value="Periplasmic binding protein-like II"/>
    <property type="match status" value="1"/>
</dbReference>
<comment type="caution">
    <text evidence="2">The sequence shown here is derived from an EMBL/GenBank/DDBJ whole genome shotgun (WGS) entry which is preliminary data.</text>
</comment>
<keyword evidence="1" id="KW-0732">Signal</keyword>
<gene>
    <name evidence="2" type="ORF">XM47_16100</name>
</gene>
<proteinExistence type="predicted"/>
<feature type="chain" id="PRO_5005298921" evidence="1">
    <location>
        <begin position="22"/>
        <end position="138"/>
    </location>
</feature>
<name>A0A0J8GS23_9ALTE</name>
<dbReference type="RefSeq" id="WP_048694800.1">
    <property type="nucleotide sequence ID" value="NZ_KQ130503.1"/>
</dbReference>
<dbReference type="AlphaFoldDB" id="A0A0J8GS23"/>
<dbReference type="PATRIC" id="fig|1513271.3.peg.3318"/>
<keyword evidence="3" id="KW-1185">Reference proteome</keyword>
<feature type="signal peptide" evidence="1">
    <location>
        <begin position="1"/>
        <end position="21"/>
    </location>
</feature>
<evidence type="ECO:0000256" key="1">
    <source>
        <dbReference type="SAM" id="SignalP"/>
    </source>
</evidence>
<reference evidence="2 3" key="1">
    <citation type="submission" date="2015-04" db="EMBL/GenBank/DDBJ databases">
        <title>Draft Genome Sequence of the Novel Agar-Digesting Marine Bacterium Q1.</title>
        <authorList>
            <person name="Li Y."/>
            <person name="Li D."/>
            <person name="Chen G."/>
            <person name="Du Z."/>
        </authorList>
    </citation>
    <scope>NUCLEOTIDE SEQUENCE [LARGE SCALE GENOMIC DNA]</scope>
    <source>
        <strain evidence="2 3">Q1</strain>
    </source>
</reference>
<dbReference type="EMBL" id="LAZL01000031">
    <property type="protein sequence ID" value="KMT64104.1"/>
    <property type="molecule type" value="Genomic_DNA"/>
</dbReference>